<dbReference type="Pfam" id="PF01408">
    <property type="entry name" value="GFO_IDH_MocA"/>
    <property type="match status" value="1"/>
</dbReference>
<dbReference type="InterPro" id="IPR051450">
    <property type="entry name" value="Gfo/Idh/MocA_Oxidoreductases"/>
</dbReference>
<evidence type="ECO:0000313" key="2">
    <source>
        <dbReference type="EMBL" id="CAB4333295.1"/>
    </source>
</evidence>
<dbReference type="EMBL" id="CAESAJ010000022">
    <property type="protein sequence ID" value="CAB4333295.1"/>
    <property type="molecule type" value="Genomic_DNA"/>
</dbReference>
<sequence>MSGPVKAVLVGAGLVGQVCHLATLTSPNSEIVLAGVVDASLTRAQGIAQAHGVPAANTLQGLDLSEIDAVVIAAPDPAHRAAVEEALAAGLHVFCEKPLSLTSNECEELNSKARAAGKIAQVGYMKRFDPVYECLKNELINRNARITSVAVEVRDPDAAPFVRDYPFVAAGNDVDPEIISAGNAQFRSAVDSVLGVVANDEQVTAWGSFIGALIHDLNFVRGFVEAPSQASVGFVGMDGLQVGLHYVNNDGILVRMTHTQVPHTADYKELITFYTTTGVYEVVFPAPYLLNATTPLLHFTEKDANHEAQMLSLNDSTEEAFVRELESFARSIKAGARTPERNSFGDAADDLRILESAMKLAYSS</sequence>
<feature type="domain" description="Gfo/Idh/MocA-like oxidoreductase N-terminal" evidence="1">
    <location>
        <begin position="6"/>
        <end position="124"/>
    </location>
</feature>
<evidence type="ECO:0000259" key="1">
    <source>
        <dbReference type="Pfam" id="PF01408"/>
    </source>
</evidence>
<dbReference type="AlphaFoldDB" id="A0A6J5YS21"/>
<dbReference type="GO" id="GO:0000166">
    <property type="term" value="F:nucleotide binding"/>
    <property type="evidence" value="ECO:0007669"/>
    <property type="project" value="InterPro"/>
</dbReference>
<dbReference type="SUPFAM" id="SSF51735">
    <property type="entry name" value="NAD(P)-binding Rossmann-fold domains"/>
    <property type="match status" value="1"/>
</dbReference>
<dbReference type="Gene3D" id="3.40.50.720">
    <property type="entry name" value="NAD(P)-binding Rossmann-like Domain"/>
    <property type="match status" value="1"/>
</dbReference>
<reference evidence="2" key="1">
    <citation type="submission" date="2020-05" db="EMBL/GenBank/DDBJ databases">
        <authorList>
            <person name="Chiriac C."/>
            <person name="Salcher M."/>
            <person name="Ghai R."/>
            <person name="Kavagutti S V."/>
        </authorList>
    </citation>
    <scope>NUCLEOTIDE SEQUENCE</scope>
</reference>
<protein>
    <submittedName>
        <fullName evidence="2">Unannotated protein</fullName>
    </submittedName>
</protein>
<dbReference type="InterPro" id="IPR000683">
    <property type="entry name" value="Gfo/Idh/MocA-like_OxRdtase_N"/>
</dbReference>
<accession>A0A6J5YS21</accession>
<dbReference type="PANTHER" id="PTHR43377">
    <property type="entry name" value="BILIVERDIN REDUCTASE A"/>
    <property type="match status" value="1"/>
</dbReference>
<dbReference type="InterPro" id="IPR036291">
    <property type="entry name" value="NAD(P)-bd_dom_sf"/>
</dbReference>
<dbReference type="Gene3D" id="3.30.360.10">
    <property type="entry name" value="Dihydrodipicolinate Reductase, domain 2"/>
    <property type="match status" value="1"/>
</dbReference>
<organism evidence="2">
    <name type="scientific">freshwater metagenome</name>
    <dbReference type="NCBI Taxonomy" id="449393"/>
    <lineage>
        <taxon>unclassified sequences</taxon>
        <taxon>metagenomes</taxon>
        <taxon>ecological metagenomes</taxon>
    </lineage>
</organism>
<gene>
    <name evidence="2" type="ORF">UFOPK3770_00370</name>
</gene>
<dbReference type="PANTHER" id="PTHR43377:SF1">
    <property type="entry name" value="BILIVERDIN REDUCTASE A"/>
    <property type="match status" value="1"/>
</dbReference>
<name>A0A6J5YS21_9ZZZZ</name>
<proteinExistence type="predicted"/>